<feature type="domain" description="EGF-like" evidence="6">
    <location>
        <begin position="312"/>
        <end position="357"/>
    </location>
</feature>
<feature type="signal peptide" evidence="4">
    <location>
        <begin position="1"/>
        <end position="24"/>
    </location>
</feature>
<keyword evidence="1" id="KW-0245">EGF-like domain</keyword>
<evidence type="ECO:0008006" key="9">
    <source>
        <dbReference type="Google" id="ProtNLM"/>
    </source>
</evidence>
<evidence type="ECO:0000313" key="8">
    <source>
        <dbReference type="Proteomes" id="UP000007015"/>
    </source>
</evidence>
<dbReference type="HOGENOM" id="CLU_000288_43_5_1"/>
<reference evidence="7 8" key="1">
    <citation type="journal article" date="2005" name="PLoS Biol.">
        <title>The genomes of Oryza sativa: a history of duplications.</title>
        <authorList>
            <person name="Yu J."/>
            <person name="Wang J."/>
            <person name="Lin W."/>
            <person name="Li S."/>
            <person name="Li H."/>
            <person name="Zhou J."/>
            <person name="Ni P."/>
            <person name="Dong W."/>
            <person name="Hu S."/>
            <person name="Zeng C."/>
            <person name="Zhang J."/>
            <person name="Zhang Y."/>
            <person name="Li R."/>
            <person name="Xu Z."/>
            <person name="Li S."/>
            <person name="Li X."/>
            <person name="Zheng H."/>
            <person name="Cong L."/>
            <person name="Lin L."/>
            <person name="Yin J."/>
            <person name="Geng J."/>
            <person name="Li G."/>
            <person name="Shi J."/>
            <person name="Liu J."/>
            <person name="Lv H."/>
            <person name="Li J."/>
            <person name="Wang J."/>
            <person name="Deng Y."/>
            <person name="Ran L."/>
            <person name="Shi X."/>
            <person name="Wang X."/>
            <person name="Wu Q."/>
            <person name="Li C."/>
            <person name="Ren X."/>
            <person name="Wang J."/>
            <person name="Wang X."/>
            <person name="Li D."/>
            <person name="Liu D."/>
            <person name="Zhang X."/>
            <person name="Ji Z."/>
            <person name="Zhao W."/>
            <person name="Sun Y."/>
            <person name="Zhang Z."/>
            <person name="Bao J."/>
            <person name="Han Y."/>
            <person name="Dong L."/>
            <person name="Ji J."/>
            <person name="Chen P."/>
            <person name="Wu S."/>
            <person name="Liu J."/>
            <person name="Xiao Y."/>
            <person name="Bu D."/>
            <person name="Tan J."/>
            <person name="Yang L."/>
            <person name="Ye C."/>
            <person name="Zhang J."/>
            <person name="Xu J."/>
            <person name="Zhou Y."/>
            <person name="Yu Y."/>
            <person name="Zhang B."/>
            <person name="Zhuang S."/>
            <person name="Wei H."/>
            <person name="Liu B."/>
            <person name="Lei M."/>
            <person name="Yu H."/>
            <person name="Li Y."/>
            <person name="Xu H."/>
            <person name="Wei S."/>
            <person name="He X."/>
            <person name="Fang L."/>
            <person name="Zhang Z."/>
            <person name="Zhang Y."/>
            <person name="Huang X."/>
            <person name="Su Z."/>
            <person name="Tong W."/>
            <person name="Li J."/>
            <person name="Tong Z."/>
            <person name="Li S."/>
            <person name="Ye J."/>
            <person name="Wang L."/>
            <person name="Fang L."/>
            <person name="Lei T."/>
            <person name="Chen C."/>
            <person name="Chen H."/>
            <person name="Xu Z."/>
            <person name="Li H."/>
            <person name="Huang H."/>
            <person name="Zhang F."/>
            <person name="Xu H."/>
            <person name="Li N."/>
            <person name="Zhao C."/>
            <person name="Li S."/>
            <person name="Dong L."/>
            <person name="Huang Y."/>
            <person name="Li L."/>
            <person name="Xi Y."/>
            <person name="Qi Q."/>
            <person name="Li W."/>
            <person name="Zhang B."/>
            <person name="Hu W."/>
            <person name="Zhang Y."/>
            <person name="Tian X."/>
            <person name="Jiao Y."/>
            <person name="Liang X."/>
            <person name="Jin J."/>
            <person name="Gao L."/>
            <person name="Zheng W."/>
            <person name="Hao B."/>
            <person name="Liu S."/>
            <person name="Wang W."/>
            <person name="Yuan L."/>
            <person name="Cao M."/>
            <person name="McDermott J."/>
            <person name="Samudrala R."/>
            <person name="Wang J."/>
            <person name="Wong G.K."/>
            <person name="Yang H."/>
        </authorList>
    </citation>
    <scope>NUCLEOTIDE SEQUENCE [LARGE SCALE GENOMIC DNA]</scope>
    <source>
        <strain evidence="8">cv. 93-11</strain>
    </source>
</reference>
<dbReference type="AlphaFoldDB" id="B8BFX7"/>
<feature type="domain" description="EGF-like calcium-binding" evidence="5">
    <location>
        <begin position="309"/>
        <end position="357"/>
    </location>
</feature>
<evidence type="ECO:0000259" key="5">
    <source>
        <dbReference type="SMART" id="SM00179"/>
    </source>
</evidence>
<dbReference type="PROSITE" id="PS01187">
    <property type="entry name" value="EGF_CA"/>
    <property type="match status" value="1"/>
</dbReference>
<dbReference type="InterPro" id="IPR000742">
    <property type="entry name" value="EGF"/>
</dbReference>
<gene>
    <name evidence="7" type="ORF">OsI_32874</name>
</gene>
<dbReference type="Gene3D" id="1.10.510.10">
    <property type="entry name" value="Transferase(Phosphotransferase) domain 1"/>
    <property type="match status" value="1"/>
</dbReference>
<evidence type="ECO:0000256" key="1">
    <source>
        <dbReference type="ARBA" id="ARBA00022536"/>
    </source>
</evidence>
<keyword evidence="8" id="KW-1185">Reference proteome</keyword>
<keyword evidence="3" id="KW-0812">Transmembrane</keyword>
<evidence type="ECO:0000313" key="7">
    <source>
        <dbReference type="EMBL" id="EEC66629.1"/>
    </source>
</evidence>
<dbReference type="FunFam" id="2.10.25.10:FF:000704">
    <property type="entry name" value="Os12g0614800 protein"/>
    <property type="match status" value="1"/>
</dbReference>
<dbReference type="GO" id="GO:0005509">
    <property type="term" value="F:calcium ion binding"/>
    <property type="evidence" value="ECO:0007669"/>
    <property type="project" value="InterPro"/>
</dbReference>
<dbReference type="Proteomes" id="UP000007015">
    <property type="component" value="Chromosome 10"/>
</dbReference>
<evidence type="ECO:0000256" key="4">
    <source>
        <dbReference type="SAM" id="SignalP"/>
    </source>
</evidence>
<dbReference type="Gene3D" id="2.10.25.10">
    <property type="entry name" value="Laminin"/>
    <property type="match status" value="2"/>
</dbReference>
<keyword evidence="4" id="KW-0732">Signal</keyword>
<dbReference type="STRING" id="39946.B8BFX7"/>
<dbReference type="SUPFAM" id="SSF57184">
    <property type="entry name" value="Growth factor receptor domain"/>
    <property type="match status" value="1"/>
</dbReference>
<organism evidence="7 8">
    <name type="scientific">Oryza sativa subsp. indica</name>
    <name type="common">Rice</name>
    <dbReference type="NCBI Taxonomy" id="39946"/>
    <lineage>
        <taxon>Eukaryota</taxon>
        <taxon>Viridiplantae</taxon>
        <taxon>Streptophyta</taxon>
        <taxon>Embryophyta</taxon>
        <taxon>Tracheophyta</taxon>
        <taxon>Spermatophyta</taxon>
        <taxon>Magnoliopsida</taxon>
        <taxon>Liliopsida</taxon>
        <taxon>Poales</taxon>
        <taxon>Poaceae</taxon>
        <taxon>BOP clade</taxon>
        <taxon>Oryzoideae</taxon>
        <taxon>Oryzeae</taxon>
        <taxon>Oryzinae</taxon>
        <taxon>Oryza</taxon>
        <taxon>Oryza sativa</taxon>
    </lineage>
</organism>
<dbReference type="InterPro" id="IPR009030">
    <property type="entry name" value="Growth_fac_rcpt_cys_sf"/>
</dbReference>
<dbReference type="InterPro" id="IPR001881">
    <property type="entry name" value="EGF-like_Ca-bd_dom"/>
</dbReference>
<dbReference type="Gramene" id="BGIOSGA032604-TA">
    <property type="protein sequence ID" value="BGIOSGA032604-PA"/>
    <property type="gene ID" value="BGIOSGA032604"/>
</dbReference>
<evidence type="ECO:0000259" key="6">
    <source>
        <dbReference type="SMART" id="SM00181"/>
    </source>
</evidence>
<proteinExistence type="predicted"/>
<evidence type="ECO:0000256" key="2">
    <source>
        <dbReference type="ARBA" id="ARBA00023157"/>
    </source>
</evidence>
<dbReference type="SMART" id="SM00181">
    <property type="entry name" value="EGF"/>
    <property type="match status" value="2"/>
</dbReference>
<dbReference type="EMBL" id="CM000135">
    <property type="protein sequence ID" value="EEC66629.1"/>
    <property type="molecule type" value="Genomic_DNA"/>
</dbReference>
<dbReference type="PANTHER" id="PTHR33491">
    <property type="entry name" value="OSJNBA0016N04.9 PROTEIN"/>
    <property type="match status" value="1"/>
</dbReference>
<protein>
    <recommendedName>
        <fullName evidence="9">EGF-like domain-containing protein</fullName>
    </recommendedName>
</protein>
<sequence>MRMWTPLMLHLSAIITLLFQMSPATTVAAAAQRPITLPGCPDKCGNISIPYPFGTRGDCCFDGSFLVMGFYFGEQQNPATTTNTSWWLVNLVDIDVARGEARVAAPVSSDCSKNETYHEVSYFSLNLNGSGFLFSSTRNAVVGVGQSVVPLLMGKMISGQNYSAACRSLFDAPAAAAWDGTCAGLGCCESAELAPGLGLISVGMYQQVNSMWKTFPCTYAMAVDKSWYSFSLQDLYGYDVLGTKFSDGVPVVLDFAVRNDSCPADGKTLPMACRSDNSRCVNATYGPGYLCKCKDGFDGNPYLPDGCQDIDECKLRDEQPELRDQYPCHGICKNTIGGYHCQCKFGTRGDAKAGTCREVFPLPAMVATLGIIGVTFIVVITVLFKLLFEERKKTKDFFIKNGGPILEKASFGEDITLVKNFLNAYQDKRVLDLFDKEILLDTDIEVLHELAMLIVECLKLEVDRRPEMTHVAEQLHIMKRSHEKGLYGAKIV</sequence>
<dbReference type="SMART" id="SM00179">
    <property type="entry name" value="EGF_CA"/>
    <property type="match status" value="2"/>
</dbReference>
<feature type="domain" description="EGF-like" evidence="6">
    <location>
        <begin position="261"/>
        <end position="308"/>
    </location>
</feature>
<dbReference type="OMA" id="ANYSATC"/>
<name>B8BFX7_ORYSI</name>
<keyword evidence="3" id="KW-1133">Transmembrane helix</keyword>
<feature type="chain" id="PRO_5002865550" description="EGF-like domain-containing protein" evidence="4">
    <location>
        <begin position="25"/>
        <end position="492"/>
    </location>
</feature>
<dbReference type="InterPro" id="IPR018097">
    <property type="entry name" value="EGF_Ca-bd_CS"/>
</dbReference>
<evidence type="ECO:0000256" key="3">
    <source>
        <dbReference type="SAM" id="Phobius"/>
    </source>
</evidence>
<keyword evidence="3" id="KW-0472">Membrane</keyword>
<dbReference type="CDD" id="cd00054">
    <property type="entry name" value="EGF_CA"/>
    <property type="match status" value="1"/>
</dbReference>
<feature type="transmembrane region" description="Helical" evidence="3">
    <location>
        <begin position="364"/>
        <end position="388"/>
    </location>
</feature>
<accession>B8BFX7</accession>
<keyword evidence="2" id="KW-1015">Disulfide bond</keyword>
<feature type="domain" description="EGF-like calcium-binding" evidence="5">
    <location>
        <begin position="258"/>
        <end position="308"/>
    </location>
</feature>